<feature type="domain" description="HMG box" evidence="3">
    <location>
        <begin position="146"/>
        <end position="208"/>
    </location>
</feature>
<evidence type="ECO:0000256" key="1">
    <source>
        <dbReference type="PROSITE-ProRule" id="PRU00267"/>
    </source>
</evidence>
<dbReference type="SMART" id="SM00398">
    <property type="entry name" value="HMG"/>
    <property type="match status" value="2"/>
</dbReference>
<name>A0A1L0D768_9ASCO</name>
<dbReference type="GO" id="GO:0003677">
    <property type="term" value="F:DNA binding"/>
    <property type="evidence" value="ECO:0007669"/>
    <property type="project" value="UniProtKB-UniRule"/>
</dbReference>
<dbReference type="InterPro" id="IPR036910">
    <property type="entry name" value="HMG_box_dom_sf"/>
</dbReference>
<evidence type="ECO:0000259" key="3">
    <source>
        <dbReference type="PROSITE" id="PS50118"/>
    </source>
</evidence>
<dbReference type="Proteomes" id="UP000182334">
    <property type="component" value="Chromosome I"/>
</dbReference>
<gene>
    <name evidence="4" type="ORF">SAMEA4029010_CIC11G00000000121</name>
</gene>
<proteinExistence type="predicted"/>
<keyword evidence="1" id="KW-0539">Nucleus</keyword>
<evidence type="ECO:0000313" key="5">
    <source>
        <dbReference type="Proteomes" id="UP000182334"/>
    </source>
</evidence>
<feature type="coiled-coil region" evidence="2">
    <location>
        <begin position="27"/>
        <end position="85"/>
    </location>
</feature>
<dbReference type="InterPro" id="IPR009071">
    <property type="entry name" value="HMG_box_dom"/>
</dbReference>
<keyword evidence="2" id="KW-0175">Coiled coil</keyword>
<reference evidence="4 5" key="1">
    <citation type="submission" date="2016-10" db="EMBL/GenBank/DDBJ databases">
        <authorList>
            <person name="de Groot N.N."/>
        </authorList>
    </citation>
    <scope>NUCLEOTIDE SEQUENCE [LARGE SCALE GENOMIC DNA]</scope>
    <source>
        <strain evidence="4 5">CBS 141442</strain>
    </source>
</reference>
<organism evidence="4 5">
    <name type="scientific">Sungouiella intermedia</name>
    <dbReference type="NCBI Taxonomy" id="45354"/>
    <lineage>
        <taxon>Eukaryota</taxon>
        <taxon>Fungi</taxon>
        <taxon>Dikarya</taxon>
        <taxon>Ascomycota</taxon>
        <taxon>Saccharomycotina</taxon>
        <taxon>Pichiomycetes</taxon>
        <taxon>Metschnikowiaceae</taxon>
        <taxon>Sungouiella</taxon>
    </lineage>
</organism>
<feature type="DNA-binding region" description="HMG box" evidence="1">
    <location>
        <begin position="146"/>
        <end position="208"/>
    </location>
</feature>
<dbReference type="PROSITE" id="PS50118">
    <property type="entry name" value="HMG_BOX_2"/>
    <property type="match status" value="1"/>
</dbReference>
<evidence type="ECO:0000256" key="2">
    <source>
        <dbReference type="SAM" id="Coils"/>
    </source>
</evidence>
<dbReference type="SUPFAM" id="SSF47095">
    <property type="entry name" value="HMG-box"/>
    <property type="match status" value="1"/>
</dbReference>
<dbReference type="EMBL" id="LT635756">
    <property type="protein sequence ID" value="SGZ47895.1"/>
    <property type="molecule type" value="Genomic_DNA"/>
</dbReference>
<dbReference type="AlphaFoldDB" id="A0A1L0D768"/>
<dbReference type="Gene3D" id="1.10.30.10">
    <property type="entry name" value="High mobility group box domain"/>
    <property type="match status" value="1"/>
</dbReference>
<sequence length="222" mass="25490">MLSMFRQLAPRLAFQTRTLVSTTVLMAKTIDADKAKLKQLRQSLKEEKAVLAKLRSQHKKVTDKHKQLQSKRKAEEAEKKTLAKAFKPYRKVTGLNIFIKEKVGHGATIATVGKEWSYLTESEKEEFQKKADAVNQENLKIWKPKPSPPTNQYAAFVKEKWVNDGRDFSEISKELASQWRSLTDVQKSAYAPSSEEKAEYTEKLEAWKAERIKLYKAKETAA</sequence>
<evidence type="ECO:0000313" key="4">
    <source>
        <dbReference type="EMBL" id="SGZ47895.1"/>
    </source>
</evidence>
<keyword evidence="1" id="KW-0238">DNA-binding</keyword>
<keyword evidence="5" id="KW-1185">Reference proteome</keyword>
<dbReference type="STRING" id="45354.A0A1L0D768"/>
<dbReference type="OrthoDB" id="4092398at2759"/>
<accession>A0A1L0D768</accession>
<dbReference type="GO" id="GO:0005634">
    <property type="term" value="C:nucleus"/>
    <property type="evidence" value="ECO:0007669"/>
    <property type="project" value="UniProtKB-UniRule"/>
</dbReference>
<protein>
    <submittedName>
        <fullName evidence="4">CIC11C00000000121</fullName>
    </submittedName>
</protein>